<accession>F4PB75</accession>
<dbReference type="InterPro" id="IPR019371">
    <property type="entry name" value="KxDL_dom"/>
</dbReference>
<dbReference type="AlphaFoldDB" id="F4PB75"/>
<dbReference type="STRING" id="684364.F4PB75"/>
<dbReference type="GeneID" id="18244393"/>
<evidence type="ECO:0000256" key="1">
    <source>
        <dbReference type="ARBA" id="ARBA00005913"/>
    </source>
</evidence>
<feature type="domain" description="KxDL" evidence="2">
    <location>
        <begin position="22"/>
        <end position="104"/>
    </location>
</feature>
<name>F4PB75_BATDJ</name>
<sequence>MQTETPPADGGLQGSLLSGIGSLSDTHTLEHILLKQQEIRNRLQSTTRTLQVFNIFSAARFSENSAIVQDYAKLLSITQSDLEQVFQRVRALKRTVADAHADKYQQVISEIGPMPELED</sequence>
<dbReference type="InterPro" id="IPR039843">
    <property type="entry name" value="KXD1-like"/>
</dbReference>
<reference evidence="3 4" key="1">
    <citation type="submission" date="2009-12" db="EMBL/GenBank/DDBJ databases">
        <title>The draft genome of Batrachochytrium dendrobatidis.</title>
        <authorList>
            <consortium name="US DOE Joint Genome Institute (JGI-PGF)"/>
            <person name="Kuo A."/>
            <person name="Salamov A."/>
            <person name="Schmutz J."/>
            <person name="Lucas S."/>
            <person name="Pitluck S."/>
            <person name="Rosenblum E."/>
            <person name="Stajich J."/>
            <person name="Eisen M."/>
            <person name="Grigoriev I.V."/>
        </authorList>
    </citation>
    <scope>NUCLEOTIDE SEQUENCE [LARGE SCALE GENOMIC DNA]</scope>
    <source>
        <strain evidence="4">JAM81 / FGSC 10211</strain>
    </source>
</reference>
<gene>
    <name evidence="3" type="ORF">BATDEDRAFT_91796</name>
</gene>
<dbReference type="HOGENOM" id="CLU_2061067_0_0_1"/>
<evidence type="ECO:0000313" key="3">
    <source>
        <dbReference type="EMBL" id="EGF77396.1"/>
    </source>
</evidence>
<dbReference type="Proteomes" id="UP000007241">
    <property type="component" value="Unassembled WGS sequence"/>
</dbReference>
<protein>
    <recommendedName>
        <fullName evidence="2">KxDL domain-containing protein</fullName>
    </recommendedName>
</protein>
<dbReference type="InParanoid" id="F4PB75"/>
<dbReference type="EMBL" id="GL882892">
    <property type="protein sequence ID" value="EGF77396.1"/>
    <property type="molecule type" value="Genomic_DNA"/>
</dbReference>
<dbReference type="Pfam" id="PF10241">
    <property type="entry name" value="KxDL"/>
    <property type="match status" value="1"/>
</dbReference>
<proteinExistence type="inferred from homology"/>
<dbReference type="GO" id="GO:0032418">
    <property type="term" value="P:lysosome localization"/>
    <property type="evidence" value="ECO:0000318"/>
    <property type="project" value="GO_Central"/>
</dbReference>
<dbReference type="PANTHER" id="PTHR13511">
    <property type="entry name" value="KXDL MOTIF-CONTAINING PROTEIN 1"/>
    <property type="match status" value="1"/>
</dbReference>
<keyword evidence="4" id="KW-1185">Reference proteome</keyword>
<dbReference type="PANTHER" id="PTHR13511:SF0">
    <property type="entry name" value="KXDL MOTIF-CONTAINING PROTEIN 1"/>
    <property type="match status" value="1"/>
</dbReference>
<evidence type="ECO:0000313" key="4">
    <source>
        <dbReference type="Proteomes" id="UP000007241"/>
    </source>
</evidence>
<dbReference type="RefSeq" id="XP_006682063.1">
    <property type="nucleotide sequence ID" value="XM_006682000.1"/>
</dbReference>
<dbReference type="GO" id="GO:0099078">
    <property type="term" value="C:BORC complex"/>
    <property type="evidence" value="ECO:0000318"/>
    <property type="project" value="GO_Central"/>
</dbReference>
<evidence type="ECO:0000259" key="2">
    <source>
        <dbReference type="Pfam" id="PF10241"/>
    </source>
</evidence>
<organism evidence="3 4">
    <name type="scientific">Batrachochytrium dendrobatidis (strain JAM81 / FGSC 10211)</name>
    <name type="common">Frog chytrid fungus</name>
    <dbReference type="NCBI Taxonomy" id="684364"/>
    <lineage>
        <taxon>Eukaryota</taxon>
        <taxon>Fungi</taxon>
        <taxon>Fungi incertae sedis</taxon>
        <taxon>Chytridiomycota</taxon>
        <taxon>Chytridiomycota incertae sedis</taxon>
        <taxon>Chytridiomycetes</taxon>
        <taxon>Rhizophydiales</taxon>
        <taxon>Rhizophydiales incertae sedis</taxon>
        <taxon>Batrachochytrium</taxon>
    </lineage>
</organism>
<dbReference type="OrthoDB" id="10258877at2759"/>
<comment type="similarity">
    <text evidence="1">Belongs to the KXD1 family.</text>
</comment>